<evidence type="ECO:0000313" key="1">
    <source>
        <dbReference type="EMBL" id="MBF4984872.1"/>
    </source>
</evidence>
<sequence>MLFKTRIMKTVELQFGEFQFYPEVIIGKIKEGIHFDMAKNKELVQVATDYYGTEMPVSYISIRENDYSIDPLVHTRNSKFKNLCGIAIVEKRVQGNSTANLESKFFKPGKLIAFQDIEDAIVWSNKETSEKLTLVRAGLSLN</sequence>
<keyword evidence="2" id="KW-1185">Reference proteome</keyword>
<evidence type="ECO:0000313" key="2">
    <source>
        <dbReference type="Proteomes" id="UP001194729"/>
    </source>
</evidence>
<accession>A0ABS0A6A4</accession>
<protein>
    <recommendedName>
        <fullName evidence="3">STAS/SEC14 domain-containing protein</fullName>
    </recommendedName>
</protein>
<name>A0ABS0A6A4_9FLAO</name>
<reference evidence="1 2" key="1">
    <citation type="submission" date="2020-11" db="EMBL/GenBank/DDBJ databases">
        <title>P. mediterranea TC4 genome.</title>
        <authorList>
            <person name="Molmeret M."/>
        </authorList>
    </citation>
    <scope>NUCLEOTIDE SEQUENCE [LARGE SCALE GENOMIC DNA]</scope>
    <source>
        <strain evidence="1 2">TC4</strain>
    </source>
</reference>
<proteinExistence type="predicted"/>
<comment type="caution">
    <text evidence="1">The sequence shown here is derived from an EMBL/GenBank/DDBJ whole genome shotgun (WGS) entry which is preliminary data.</text>
</comment>
<organism evidence="1 2">
    <name type="scientific">Nonlabens mediterrranea</name>
    <dbReference type="NCBI Taxonomy" id="1419947"/>
    <lineage>
        <taxon>Bacteria</taxon>
        <taxon>Pseudomonadati</taxon>
        <taxon>Bacteroidota</taxon>
        <taxon>Flavobacteriia</taxon>
        <taxon>Flavobacteriales</taxon>
        <taxon>Flavobacteriaceae</taxon>
        <taxon>Nonlabens</taxon>
    </lineage>
</organism>
<dbReference type="EMBL" id="JADKYU010000574">
    <property type="protein sequence ID" value="MBF4984872.1"/>
    <property type="molecule type" value="Genomic_DNA"/>
</dbReference>
<gene>
    <name evidence="1" type="ORF">FNJ87_11185</name>
</gene>
<dbReference type="Proteomes" id="UP001194729">
    <property type="component" value="Unassembled WGS sequence"/>
</dbReference>
<evidence type="ECO:0008006" key="3">
    <source>
        <dbReference type="Google" id="ProtNLM"/>
    </source>
</evidence>